<dbReference type="InterPro" id="IPR024943">
    <property type="entry name" value="Enhancer_polycomb"/>
</dbReference>
<dbReference type="GO" id="GO:0035267">
    <property type="term" value="C:NuA4 histone acetyltransferase complex"/>
    <property type="evidence" value="ECO:0007669"/>
    <property type="project" value="InterPro"/>
</dbReference>
<dbReference type="EMBL" id="JAMWBK010000005">
    <property type="protein sequence ID" value="KAJ8904616.1"/>
    <property type="molecule type" value="Genomic_DNA"/>
</dbReference>
<feature type="compositionally biased region" description="Low complexity" evidence="7">
    <location>
        <begin position="549"/>
        <end position="560"/>
    </location>
</feature>
<keyword evidence="4 6" id="KW-0804">Transcription</keyword>
<evidence type="ECO:0000256" key="4">
    <source>
        <dbReference type="ARBA" id="ARBA00023163"/>
    </source>
</evidence>
<dbReference type="AlphaFoldDB" id="A0AAV8UVN4"/>
<evidence type="ECO:0000256" key="5">
    <source>
        <dbReference type="ARBA" id="ARBA00023242"/>
    </source>
</evidence>
<protein>
    <recommendedName>
        <fullName evidence="6">Enhancer of polycomb-like protein</fullName>
    </recommendedName>
</protein>
<accession>A0AAV8UVN4</accession>
<dbReference type="PANTHER" id="PTHR14898">
    <property type="entry name" value="ENHANCER OF POLYCOMB"/>
    <property type="match status" value="1"/>
</dbReference>
<feature type="region of interest" description="Disordered" evidence="7">
    <location>
        <begin position="519"/>
        <end position="565"/>
    </location>
</feature>
<keyword evidence="10" id="KW-1185">Reference proteome</keyword>
<name>A0AAV8UVN4_9RHOD</name>
<evidence type="ECO:0000259" key="8">
    <source>
        <dbReference type="Pfam" id="PF10513"/>
    </source>
</evidence>
<comment type="caution">
    <text evidence="9">The sequence shown here is derived from an EMBL/GenBank/DDBJ whole genome shotgun (WGS) entry which is preliminary data.</text>
</comment>
<comment type="subcellular location">
    <subcellularLocation>
        <location evidence="1 6">Nucleus</location>
    </subcellularLocation>
</comment>
<organism evidence="9 10">
    <name type="scientific">Rhodosorus marinus</name>
    <dbReference type="NCBI Taxonomy" id="101924"/>
    <lineage>
        <taxon>Eukaryota</taxon>
        <taxon>Rhodophyta</taxon>
        <taxon>Stylonematophyceae</taxon>
        <taxon>Stylonematales</taxon>
        <taxon>Stylonemataceae</taxon>
        <taxon>Rhodosorus</taxon>
    </lineage>
</organism>
<comment type="similarity">
    <text evidence="2 6">Belongs to the enhancer of polycomb family.</text>
</comment>
<dbReference type="InterPro" id="IPR019542">
    <property type="entry name" value="Enhancer_polycomb-like_N"/>
</dbReference>
<gene>
    <name evidence="9" type="ORF">NDN08_001134</name>
</gene>
<dbReference type="GO" id="GO:0005634">
    <property type="term" value="C:nucleus"/>
    <property type="evidence" value="ECO:0007669"/>
    <property type="project" value="UniProtKB-SubCell"/>
</dbReference>
<dbReference type="Pfam" id="PF10513">
    <property type="entry name" value="EPL1"/>
    <property type="match status" value="1"/>
</dbReference>
<evidence type="ECO:0000256" key="6">
    <source>
        <dbReference type="RuleBase" id="RU361124"/>
    </source>
</evidence>
<keyword evidence="3 6" id="KW-0805">Transcription regulation</keyword>
<sequence>MVRPSFRPRPIDLNKPLPIVKTTKDLKHDEDNVAVARALPAMATGVDPTEEEERHLQQALVASIYGEDKKKGLSEIPIPVVKQRNYDTSGMPKFSLPQEYINFSKNDEELDSVTVEYEVDPIDEKFIRNVKAQKNLDVTADELEVAMDRLEKMQGRPAEIIPYSVMKGVLTDALPPSTPDMLKKNIYVHWVDRRTLERGGKPFLRFLQPPPDLNDQNPAVAFRQRDDFPFSSGRSRQYRQNTYDNYKRLVALRADFNSLRKIVEKVYSREILKRELVENRLEMKRMTIARQLLPENLIAAETARRKQAAANGEKAFNSAAVLSKKNVRAYDASKEAIAAPVKKKKRQVSTKGAGMERIQMDSLFMAKGNSQPGLDQYSFDEKGRAFLRQMRYISGHFAAHGVSPFDHRVFSAAAERVQLKDSQKESSIIDFPGQLKFVGGVDKLQLRAVPRAGRLGRVFFDPVPPERPGAITYSASVARGGAYSASLPYELHPELLHQIGSRDKVTSTFKPLEPIGYVGGTGNQNAAKPKAGNAEVPPMAVSKPTKEPSSSVDSSGSRGSLPFYVPPRKSIILGFE</sequence>
<evidence type="ECO:0000256" key="1">
    <source>
        <dbReference type="ARBA" id="ARBA00004123"/>
    </source>
</evidence>
<keyword evidence="5 6" id="KW-0539">Nucleus</keyword>
<evidence type="ECO:0000313" key="10">
    <source>
        <dbReference type="Proteomes" id="UP001157974"/>
    </source>
</evidence>
<evidence type="ECO:0000256" key="3">
    <source>
        <dbReference type="ARBA" id="ARBA00023015"/>
    </source>
</evidence>
<proteinExistence type="inferred from homology"/>
<dbReference type="Proteomes" id="UP001157974">
    <property type="component" value="Unassembled WGS sequence"/>
</dbReference>
<dbReference type="GO" id="GO:0006357">
    <property type="term" value="P:regulation of transcription by RNA polymerase II"/>
    <property type="evidence" value="ECO:0007669"/>
    <property type="project" value="InterPro"/>
</dbReference>
<evidence type="ECO:0000256" key="7">
    <source>
        <dbReference type="SAM" id="MobiDB-lite"/>
    </source>
</evidence>
<feature type="domain" description="Enhancer of polycomb-like N-terminal" evidence="8">
    <location>
        <begin position="9"/>
        <end position="152"/>
    </location>
</feature>
<evidence type="ECO:0000256" key="2">
    <source>
        <dbReference type="ARBA" id="ARBA00008035"/>
    </source>
</evidence>
<reference evidence="9 10" key="1">
    <citation type="journal article" date="2023" name="Nat. Commun.">
        <title>Origin of minicircular mitochondrial genomes in red algae.</title>
        <authorList>
            <person name="Lee Y."/>
            <person name="Cho C.H."/>
            <person name="Lee Y.M."/>
            <person name="Park S.I."/>
            <person name="Yang J.H."/>
            <person name="West J.A."/>
            <person name="Bhattacharya D."/>
            <person name="Yoon H.S."/>
        </authorList>
    </citation>
    <scope>NUCLEOTIDE SEQUENCE [LARGE SCALE GENOMIC DNA]</scope>
    <source>
        <strain evidence="9 10">CCMP1338</strain>
        <tissue evidence="9">Whole cell</tissue>
    </source>
</reference>
<evidence type="ECO:0000313" key="9">
    <source>
        <dbReference type="EMBL" id="KAJ8904616.1"/>
    </source>
</evidence>